<dbReference type="CDD" id="cd22448">
    <property type="entry name" value="KH-I_ScSCP160_rpt3"/>
    <property type="match status" value="1"/>
</dbReference>
<dbReference type="SUPFAM" id="SSF54791">
    <property type="entry name" value="Eukaryotic type KH-domain (KH-domain type I)"/>
    <property type="match status" value="9"/>
</dbReference>
<keyword evidence="2" id="KW-0694">RNA-binding</keyword>
<dbReference type="EMBL" id="NBII01000005">
    <property type="protein sequence ID" value="PAV18534.1"/>
    <property type="molecule type" value="Genomic_DNA"/>
</dbReference>
<feature type="compositionally biased region" description="Polar residues" evidence="4">
    <location>
        <begin position="30"/>
        <end position="48"/>
    </location>
</feature>
<dbReference type="SMART" id="SM00322">
    <property type="entry name" value="KH"/>
    <property type="match status" value="11"/>
</dbReference>
<feature type="domain" description="K Homology" evidence="5">
    <location>
        <begin position="172"/>
        <end position="258"/>
    </location>
</feature>
<accession>A0A286UGC6</accession>
<feature type="domain" description="K Homology" evidence="5">
    <location>
        <begin position="643"/>
        <end position="725"/>
    </location>
</feature>
<feature type="domain" description="K Homology" evidence="5">
    <location>
        <begin position="813"/>
        <end position="883"/>
    </location>
</feature>
<dbReference type="STRING" id="2282107.A0A286UGC6"/>
<dbReference type="InterPro" id="IPR004087">
    <property type="entry name" value="KH_dom"/>
</dbReference>
<feature type="region of interest" description="Disordered" evidence="4">
    <location>
        <begin position="216"/>
        <end position="238"/>
    </location>
</feature>
<evidence type="ECO:0000256" key="3">
    <source>
        <dbReference type="SAM" id="Coils"/>
    </source>
</evidence>
<dbReference type="PROSITE" id="PS50084">
    <property type="entry name" value="KH_TYPE_1"/>
    <property type="match status" value="8"/>
</dbReference>
<keyword evidence="3" id="KW-0175">Coiled coil</keyword>
<dbReference type="CDD" id="cd00105">
    <property type="entry name" value="KH-I"/>
    <property type="match status" value="3"/>
</dbReference>
<dbReference type="InterPro" id="IPR004088">
    <property type="entry name" value="KH_dom_type_1"/>
</dbReference>
<evidence type="ECO:0000259" key="5">
    <source>
        <dbReference type="SMART" id="SM00322"/>
    </source>
</evidence>
<feature type="domain" description="K Homology" evidence="5">
    <location>
        <begin position="729"/>
        <end position="808"/>
    </location>
</feature>
<feature type="domain" description="K Homology" evidence="5">
    <location>
        <begin position="563"/>
        <end position="634"/>
    </location>
</feature>
<dbReference type="Gene3D" id="3.30.1370.10">
    <property type="entry name" value="K Homology domain, type 1"/>
    <property type="match status" value="10"/>
</dbReference>
<dbReference type="InterPro" id="IPR036612">
    <property type="entry name" value="KH_dom_type_1_sf"/>
</dbReference>
<dbReference type="AlphaFoldDB" id="A0A286UGC6"/>
<feature type="domain" description="K Homology" evidence="5">
    <location>
        <begin position="1058"/>
        <end position="1169"/>
    </location>
</feature>
<feature type="domain" description="K Homology" evidence="5">
    <location>
        <begin position="1171"/>
        <end position="1240"/>
    </location>
</feature>
<evidence type="ECO:0000313" key="7">
    <source>
        <dbReference type="Proteomes" id="UP000217199"/>
    </source>
</evidence>
<dbReference type="Pfam" id="PF00013">
    <property type="entry name" value="KH_1"/>
    <property type="match status" value="6"/>
</dbReference>
<dbReference type="PANTHER" id="PTHR10288">
    <property type="entry name" value="KH DOMAIN CONTAINING RNA BINDING PROTEIN"/>
    <property type="match status" value="1"/>
</dbReference>
<evidence type="ECO:0000256" key="4">
    <source>
        <dbReference type="SAM" id="MobiDB-lite"/>
    </source>
</evidence>
<gene>
    <name evidence="6" type="ORF">PNOK_0537600</name>
</gene>
<feature type="domain" description="K Homology" evidence="5">
    <location>
        <begin position="332"/>
        <end position="397"/>
    </location>
</feature>
<feature type="region of interest" description="Disordered" evidence="4">
    <location>
        <begin position="1"/>
        <end position="74"/>
    </location>
</feature>
<keyword evidence="1" id="KW-0677">Repeat</keyword>
<dbReference type="CDD" id="cd22450">
    <property type="entry name" value="KH-I_ScSCP160_rpt5"/>
    <property type="match status" value="1"/>
</dbReference>
<reference evidence="6 7" key="1">
    <citation type="journal article" date="2017" name="Mol. Ecol.">
        <title>Comparative and population genomic landscape of Phellinus noxius: A hypervariable fungus causing root rot in trees.</title>
        <authorList>
            <person name="Chung C.L."/>
            <person name="Lee T.J."/>
            <person name="Akiba M."/>
            <person name="Lee H.H."/>
            <person name="Kuo T.H."/>
            <person name="Liu D."/>
            <person name="Ke H.M."/>
            <person name="Yokoi T."/>
            <person name="Roa M.B."/>
            <person name="Lu M.J."/>
            <person name="Chang Y.Y."/>
            <person name="Ann P.J."/>
            <person name="Tsai J.N."/>
            <person name="Chen C.Y."/>
            <person name="Tzean S.S."/>
            <person name="Ota Y."/>
            <person name="Hattori T."/>
            <person name="Sahashi N."/>
            <person name="Liou R.F."/>
            <person name="Kikuchi T."/>
            <person name="Tsai I.J."/>
        </authorList>
    </citation>
    <scope>NUCLEOTIDE SEQUENCE [LARGE SCALE GENOMIC DNA]</scope>
    <source>
        <strain evidence="6 7">FFPRI411160</strain>
    </source>
</reference>
<sequence length="1248" mass="134945">MAALSAADLQKRHELEGAPDPFPALREDPTPTTKPKVQVQRSIDTNSETAFPSLAPSPSTAPTRPTWGASAGGPRIAPAVPSAALVTDRITLNASDIAFGSAGAGAGGAYGRDNKPVTSLGDALRQLTLRHSKVKCEASSNAKTRQTTFFFKAESAKELERARRTLLATISPWVTVVLNAPASTIASIVGPKGATLKQIREQTNVKVDIPRKEATEINGNGHAQTASDEEEEPVTPITISGSKPMVEEAVTLLKAIIASKTSKSTQRVRDIPEHILPFVLARRAEFLAEASGVEIDLSLNRAEREITTSGDREAVTRIVEKIKATIESLKSDLTQFSIQLPKRQHRLLVGPSADEIMAKSKCGVVVPRPEDPSDQITVWGDKNDLANGMAAIMQQANSQYIHEFPLPGPITVSQQIVKYMIKTHYTKTLAATHSGISVYTPPASVLNTAQTLNIDIIGDKANVDAAVQQLSSFVASLLGGTKDVQIDWLLHRVLIGKYSKKFKSFQENHNVRVYFPDEASEDSTVLLVYDPTSSSASANPVEKSQHLAEVEKELLKLARDVADVKSQLVPVEAKWHPHIAGKDGTTLNAIIGEEKTLSIKIGQEAGGETADFILVRGTSADVDRAIKEIHTIVENAKNDIIDNSHSTEFEISREYVGRIVGSQGAAINKLRDSLGVKIDFSDEVDEKEKEVGKKKKAAVQKAKVKIVGRKENVEEAKKRILNQVERLADETSEVLKIPAQYHSSLIGQGGKYVIRLEEKYGVKITFPRESAENGEGKTREALKADEVLVKGGRKGVASAKSEILEAVEFEKESNNVVKFTVPTKSVARILGRGGSNINEIKDETGAQIDVDKSNEDPQITTITCRGTKKAIASAKASITAIAEQVGAEVTAVLNIERRFHRAIIGAGGQGLRELVTRCGGPTDPKQQASLIRFPNQADPSDEVRLRGDAAIVKKLQAELEKIAADLRDRVVLFVDVPNSQHKALIGRNGQNLNGLQTRTGAQVQFPGSRSYNLVGEAENADDFKDAEPQNLVKVSGTRAACEKAIKELTAHVKAPAPEVIKAEVKVPLKYHHFVVQQGNFFRTLRNFGVNVDQSVTPSKTALPAKPISEAAASARIDDEDDSNPAPASIEWQVVANYQDTEEGDSVWTLSARDEAGLEKAKKAIENAIEQAEKCTKVGFLTMPDRSAFPRIVGTKGANVSRLRAETGADITVGRDNNTIVIIGSELAIEDAKEAILRIASSRGGRRHD</sequence>
<dbReference type="GO" id="GO:0003723">
    <property type="term" value="F:RNA binding"/>
    <property type="evidence" value="ECO:0007669"/>
    <property type="project" value="UniProtKB-UniRule"/>
</dbReference>
<name>A0A286UGC6_9AGAM</name>
<feature type="domain" description="K Homology" evidence="5">
    <location>
        <begin position="478"/>
        <end position="559"/>
    </location>
</feature>
<evidence type="ECO:0000313" key="6">
    <source>
        <dbReference type="EMBL" id="PAV18534.1"/>
    </source>
</evidence>
<feature type="compositionally biased region" description="Low complexity" evidence="4">
    <location>
        <begin position="49"/>
        <end position="66"/>
    </location>
</feature>
<dbReference type="FunCoup" id="A0A286UGC6">
    <property type="interactions" value="211"/>
</dbReference>
<evidence type="ECO:0000256" key="2">
    <source>
        <dbReference type="PROSITE-ProRule" id="PRU00117"/>
    </source>
</evidence>
<organism evidence="6 7">
    <name type="scientific">Pyrrhoderma noxium</name>
    <dbReference type="NCBI Taxonomy" id="2282107"/>
    <lineage>
        <taxon>Eukaryota</taxon>
        <taxon>Fungi</taxon>
        <taxon>Dikarya</taxon>
        <taxon>Basidiomycota</taxon>
        <taxon>Agaricomycotina</taxon>
        <taxon>Agaricomycetes</taxon>
        <taxon>Hymenochaetales</taxon>
        <taxon>Hymenochaetaceae</taxon>
        <taxon>Pyrrhoderma</taxon>
    </lineage>
</organism>
<feature type="compositionally biased region" description="Polar residues" evidence="4">
    <location>
        <begin position="217"/>
        <end position="226"/>
    </location>
</feature>
<keyword evidence="7" id="KW-1185">Reference proteome</keyword>
<evidence type="ECO:0000256" key="1">
    <source>
        <dbReference type="ARBA" id="ARBA00022737"/>
    </source>
</evidence>
<feature type="coiled-coil region" evidence="3">
    <location>
        <begin position="699"/>
        <end position="733"/>
    </location>
</feature>
<proteinExistence type="predicted"/>
<dbReference type="OrthoDB" id="10027144at2759"/>
<dbReference type="InParanoid" id="A0A286UGC6"/>
<feature type="domain" description="K Homology" evidence="5">
    <location>
        <begin position="887"/>
        <end position="964"/>
    </location>
</feature>
<dbReference type="Proteomes" id="UP000217199">
    <property type="component" value="Unassembled WGS sequence"/>
</dbReference>
<comment type="caution">
    <text evidence="6">The sequence shown here is derived from an EMBL/GenBank/DDBJ whole genome shotgun (WGS) entry which is preliminary data.</text>
</comment>
<protein>
    <recommendedName>
        <fullName evidence="5">K Homology domain-containing protein</fullName>
    </recommendedName>
</protein>
<feature type="domain" description="K Homology" evidence="5">
    <location>
        <begin position="968"/>
        <end position="1053"/>
    </location>
</feature>